<evidence type="ECO:0000259" key="1">
    <source>
        <dbReference type="Pfam" id="PF01208"/>
    </source>
</evidence>
<dbReference type="PANTHER" id="PTHR47099">
    <property type="entry name" value="METHYLCOBAMIDE:COM METHYLTRANSFERASE MTBA"/>
    <property type="match status" value="1"/>
</dbReference>
<evidence type="ECO:0000313" key="2">
    <source>
        <dbReference type="EMBL" id="TLD01772.1"/>
    </source>
</evidence>
<dbReference type="GO" id="GO:0004853">
    <property type="term" value="F:uroporphyrinogen decarboxylase activity"/>
    <property type="evidence" value="ECO:0007669"/>
    <property type="project" value="InterPro"/>
</dbReference>
<dbReference type="PANTHER" id="PTHR47099:SF1">
    <property type="entry name" value="METHYLCOBAMIDE:COM METHYLTRANSFERASE MTBA"/>
    <property type="match status" value="1"/>
</dbReference>
<sequence>MTNRENFFMAMSHRQPEQIPFFIRLCEELEVEFERRYHTADYRKYYGSCIIPVKMKPTEHLQDFSAYFDGQSYDYYNEWGVGYKAGSTGYHFRQFVSPMKFFETPEEVWEFPLPDILEDYRWEGLKETIAELKAADCITMNTSGCNIDIFEAAWYLRGMENMLMDMLADEEMAEACLERMCRIKCEMAKKCAEAGFDIVVFGDDVATQRGMMMDKELWRKWLKPRLKRAIDSAKSVNPDVLCYYHSDGDITDIIEDLIEIGVDILNPIQPECMDPVAVKERYGSRVNLWGTIGTQTTMPFGTPKEVRREVRRMIEDVGRDGGLVIAPTHVLEPEVPFENIEAFVEAVKSKW</sequence>
<comment type="caution">
    <text evidence="2">The sequence shown here is derived from an EMBL/GenBank/DDBJ whole genome shotgun (WGS) entry which is preliminary data.</text>
</comment>
<dbReference type="GO" id="GO:0032259">
    <property type="term" value="P:methylation"/>
    <property type="evidence" value="ECO:0007669"/>
    <property type="project" value="UniProtKB-KW"/>
</dbReference>
<dbReference type="EMBL" id="QGQD01000028">
    <property type="protein sequence ID" value="TLD01772.1"/>
    <property type="molecule type" value="Genomic_DNA"/>
</dbReference>
<dbReference type="AlphaFoldDB" id="A0A4U8Q9T6"/>
<dbReference type="GO" id="GO:0008168">
    <property type="term" value="F:methyltransferase activity"/>
    <property type="evidence" value="ECO:0007669"/>
    <property type="project" value="UniProtKB-KW"/>
</dbReference>
<dbReference type="InterPro" id="IPR052024">
    <property type="entry name" value="Methanogen_methyltrans"/>
</dbReference>
<reference evidence="2 3" key="1">
    <citation type="journal article" date="2019" name="Anaerobe">
        <title>Detection of Robinsoniella peoriensis in multiple bone samples of a trauma patient.</title>
        <authorList>
            <person name="Schrottner P."/>
            <person name="Hartwich K."/>
            <person name="Bunk B."/>
            <person name="Schober I."/>
            <person name="Helbig S."/>
            <person name="Rudolph W.W."/>
            <person name="Gunzer F."/>
        </authorList>
    </citation>
    <scope>NUCLEOTIDE SEQUENCE [LARGE SCALE GENOMIC DNA]</scope>
    <source>
        <strain evidence="2 3">DSM 106044</strain>
    </source>
</reference>
<dbReference type="Gene3D" id="3.20.20.210">
    <property type="match status" value="1"/>
</dbReference>
<organism evidence="2 3">
    <name type="scientific">Robinsoniella peoriensis</name>
    <dbReference type="NCBI Taxonomy" id="180332"/>
    <lineage>
        <taxon>Bacteria</taxon>
        <taxon>Bacillati</taxon>
        <taxon>Bacillota</taxon>
        <taxon>Clostridia</taxon>
        <taxon>Lachnospirales</taxon>
        <taxon>Lachnospiraceae</taxon>
        <taxon>Robinsoniella</taxon>
    </lineage>
</organism>
<accession>A0A4U8Q9T6</accession>
<dbReference type="InterPro" id="IPR000257">
    <property type="entry name" value="Uroporphyrinogen_deCOase"/>
</dbReference>
<dbReference type="InterPro" id="IPR038071">
    <property type="entry name" value="UROD/MetE-like_sf"/>
</dbReference>
<keyword evidence="2" id="KW-0489">Methyltransferase</keyword>
<proteinExistence type="predicted"/>
<dbReference type="SUPFAM" id="SSF51726">
    <property type="entry name" value="UROD/MetE-like"/>
    <property type="match status" value="1"/>
</dbReference>
<protein>
    <submittedName>
        <fullName evidence="2">Methylcobalamin:coenzyme M methyltransferase</fullName>
    </submittedName>
</protein>
<dbReference type="STRING" id="180332.GCA_000797495_01436"/>
<keyword evidence="2" id="KW-0808">Transferase</keyword>
<gene>
    <name evidence="2" type="ORF">DSM106044_01338</name>
</gene>
<dbReference type="RefSeq" id="WP_138002089.1">
    <property type="nucleotide sequence ID" value="NZ_QGQD01000028.1"/>
</dbReference>
<feature type="domain" description="Uroporphyrinogen decarboxylase (URO-D)" evidence="1">
    <location>
        <begin position="104"/>
        <end position="349"/>
    </location>
</feature>
<evidence type="ECO:0000313" key="3">
    <source>
        <dbReference type="Proteomes" id="UP000306509"/>
    </source>
</evidence>
<dbReference type="Proteomes" id="UP000306509">
    <property type="component" value="Unassembled WGS sequence"/>
</dbReference>
<dbReference type="Pfam" id="PF01208">
    <property type="entry name" value="URO-D"/>
    <property type="match status" value="1"/>
</dbReference>
<dbReference type="GO" id="GO:0006779">
    <property type="term" value="P:porphyrin-containing compound biosynthetic process"/>
    <property type="evidence" value="ECO:0007669"/>
    <property type="project" value="InterPro"/>
</dbReference>
<keyword evidence="3" id="KW-1185">Reference proteome</keyword>
<name>A0A4U8Q9T6_9FIRM</name>